<gene>
    <name evidence="3" type="ordered locus">BMS_3081</name>
</gene>
<dbReference type="STRING" id="862908.BMS_3081"/>
<evidence type="ECO:0000313" key="3">
    <source>
        <dbReference type="EMBL" id="CBW27839.1"/>
    </source>
</evidence>
<dbReference type="SUPFAM" id="SSF101874">
    <property type="entry name" value="YceI-like"/>
    <property type="match status" value="1"/>
</dbReference>
<dbReference type="AlphaFoldDB" id="E1WZF1"/>
<dbReference type="HOGENOM" id="CLU_071003_2_2_7"/>
<dbReference type="eggNOG" id="COG2353">
    <property type="taxonomic scope" value="Bacteria"/>
</dbReference>
<feature type="chain" id="PRO_5003154519" evidence="1">
    <location>
        <begin position="19"/>
        <end position="192"/>
    </location>
</feature>
<organism evidence="3 4">
    <name type="scientific">Halobacteriovorax marinus (strain ATCC BAA-682 / DSM 15412 / SJ)</name>
    <name type="common">Bacteriovorax marinus</name>
    <dbReference type="NCBI Taxonomy" id="862908"/>
    <lineage>
        <taxon>Bacteria</taxon>
        <taxon>Pseudomonadati</taxon>
        <taxon>Bdellovibrionota</taxon>
        <taxon>Bacteriovoracia</taxon>
        <taxon>Bacteriovoracales</taxon>
        <taxon>Halobacteriovoraceae</taxon>
        <taxon>Halobacteriovorax</taxon>
    </lineage>
</organism>
<dbReference type="Proteomes" id="UP000008963">
    <property type="component" value="Chromosome"/>
</dbReference>
<dbReference type="Pfam" id="PF04264">
    <property type="entry name" value="YceI"/>
    <property type="match status" value="1"/>
</dbReference>
<dbReference type="Gene3D" id="2.40.128.110">
    <property type="entry name" value="Lipid/polyisoprenoid-binding, YceI-like"/>
    <property type="match status" value="1"/>
</dbReference>
<dbReference type="PANTHER" id="PTHR34406:SF1">
    <property type="entry name" value="PROTEIN YCEI"/>
    <property type="match status" value="1"/>
</dbReference>
<dbReference type="RefSeq" id="WP_014245610.1">
    <property type="nucleotide sequence ID" value="NC_016620.1"/>
</dbReference>
<feature type="domain" description="Lipid/polyisoprenoid-binding YceI-like" evidence="2">
    <location>
        <begin position="22"/>
        <end position="192"/>
    </location>
</feature>
<dbReference type="PATRIC" id="fig|862908.3.peg.2946"/>
<dbReference type="KEGG" id="bmx:BMS_3081"/>
<name>E1WZF1_HALMS</name>
<dbReference type="SMART" id="SM00867">
    <property type="entry name" value="YceI"/>
    <property type="match status" value="1"/>
</dbReference>
<sequence length="192" mass="21061">MKKIMTLIIALSTFSIFAADKKLAVDTSASTLEWKATKVTGGHNGKVKIKSGSLNFKDSDLVGGEFVIDMTTISCDDIDNPEYNKKLVNHLKNDDFFSVDKFDTAKLVIKSARLGKGGHYDVEADLTIKGITKPVMFKANVENKSGGATATANVKFNRAHYDIKYKSGSFFKDLGDKLIHDDVEMTVKLSAK</sequence>
<dbReference type="InterPro" id="IPR007372">
    <property type="entry name" value="Lipid/polyisoprenoid-bd_YceI"/>
</dbReference>
<evidence type="ECO:0000256" key="1">
    <source>
        <dbReference type="SAM" id="SignalP"/>
    </source>
</evidence>
<evidence type="ECO:0000259" key="2">
    <source>
        <dbReference type="SMART" id="SM00867"/>
    </source>
</evidence>
<dbReference type="EMBL" id="FQ312005">
    <property type="protein sequence ID" value="CBW27839.1"/>
    <property type="molecule type" value="Genomic_DNA"/>
</dbReference>
<protein>
    <submittedName>
        <fullName evidence="3">Exported protein</fullName>
    </submittedName>
</protein>
<feature type="signal peptide" evidence="1">
    <location>
        <begin position="1"/>
        <end position="18"/>
    </location>
</feature>
<keyword evidence="1" id="KW-0732">Signal</keyword>
<reference evidence="4" key="1">
    <citation type="journal article" date="2013" name="ISME J.">
        <title>A small predatory core genome in the divergent marine Bacteriovorax marinus SJ and the terrestrial Bdellovibrio bacteriovorus.</title>
        <authorList>
            <person name="Crossman L.C."/>
            <person name="Chen H."/>
            <person name="Cerdeno-Tarraga A.M."/>
            <person name="Brooks K."/>
            <person name="Quail M.A."/>
            <person name="Pineiro S.A."/>
            <person name="Hobley L."/>
            <person name="Sockett R.E."/>
            <person name="Bentley S.D."/>
            <person name="Parkhill J."/>
            <person name="Williams H.N."/>
            <person name="Stine O.C."/>
        </authorList>
    </citation>
    <scope>NUCLEOTIDE SEQUENCE [LARGE SCALE GENOMIC DNA]</scope>
    <source>
        <strain evidence="4">ATCC BAA-682 / DSM 15412 / SJ</strain>
    </source>
</reference>
<dbReference type="InterPro" id="IPR036761">
    <property type="entry name" value="TTHA0802/YceI-like_sf"/>
</dbReference>
<accession>E1WZF1</accession>
<dbReference type="PANTHER" id="PTHR34406">
    <property type="entry name" value="PROTEIN YCEI"/>
    <property type="match status" value="1"/>
</dbReference>
<proteinExistence type="predicted"/>
<dbReference type="OrthoDB" id="5295936at2"/>
<keyword evidence="4" id="KW-1185">Reference proteome</keyword>
<evidence type="ECO:0000313" key="4">
    <source>
        <dbReference type="Proteomes" id="UP000008963"/>
    </source>
</evidence>